<dbReference type="GO" id="GO:0016787">
    <property type="term" value="F:hydrolase activity"/>
    <property type="evidence" value="ECO:0007669"/>
    <property type="project" value="UniProtKB-KW"/>
</dbReference>
<name>A0A6N8SDG8_9HYPH</name>
<feature type="domain" description="AB hydrolase-1" evidence="1">
    <location>
        <begin position="179"/>
        <end position="413"/>
    </location>
</feature>
<dbReference type="AlphaFoldDB" id="A0A6N8SDG8"/>
<dbReference type="GO" id="GO:0016020">
    <property type="term" value="C:membrane"/>
    <property type="evidence" value="ECO:0007669"/>
    <property type="project" value="TreeGrafter"/>
</dbReference>
<dbReference type="InterPro" id="IPR029058">
    <property type="entry name" value="AB_hydrolase_fold"/>
</dbReference>
<evidence type="ECO:0000259" key="1">
    <source>
        <dbReference type="Pfam" id="PF00561"/>
    </source>
</evidence>
<reference evidence="2 3" key="1">
    <citation type="submission" date="2019-12" db="EMBL/GenBank/DDBJ databases">
        <title>Shinella kummerowiae sp. nov., a symbiotic bacterium isolated from root nodules of the herbal legume Kummerowia stipulacea.</title>
        <authorList>
            <person name="Gao J."/>
        </authorList>
    </citation>
    <scope>NUCLEOTIDE SEQUENCE [LARGE SCALE GENOMIC DNA]</scope>
    <source>
        <strain evidence="2 3">CCBAU 25048</strain>
    </source>
</reference>
<dbReference type="Gene3D" id="3.40.50.1820">
    <property type="entry name" value="alpha/beta hydrolase"/>
    <property type="match status" value="1"/>
</dbReference>
<dbReference type="PANTHER" id="PTHR43798:SF33">
    <property type="entry name" value="HYDROLASE, PUTATIVE (AFU_ORTHOLOGUE AFUA_2G14860)-RELATED"/>
    <property type="match status" value="1"/>
</dbReference>
<dbReference type="Pfam" id="PF10604">
    <property type="entry name" value="Polyketide_cyc2"/>
    <property type="match status" value="1"/>
</dbReference>
<dbReference type="SUPFAM" id="SSF55961">
    <property type="entry name" value="Bet v1-like"/>
    <property type="match status" value="1"/>
</dbReference>
<dbReference type="CDD" id="cd07821">
    <property type="entry name" value="PYR_PYL_RCAR_like"/>
    <property type="match status" value="1"/>
</dbReference>
<keyword evidence="2" id="KW-0378">Hydrolase</keyword>
<dbReference type="OrthoDB" id="7267294at2"/>
<dbReference type="Proteomes" id="UP000435802">
    <property type="component" value="Unassembled WGS sequence"/>
</dbReference>
<dbReference type="InterPro" id="IPR050266">
    <property type="entry name" value="AB_hydrolase_sf"/>
</dbReference>
<sequence>MVAEQVYVIGHAAAEPAAVWAVVGDFCGAWHPAIAEMRTEHDARGALIRAFTAKGEHTLYREQLTYRSDSDRVLAYTHLEGIAGAERYDARLQVFADERGGSRIEWSAWISASADRAPAIAAGTKAIFEMGIAALEDIVGASAPNDVTPAEQRDAALETVFIAGDLRLATTVTPQRPGPLVLFLHGIGGARTNWLAQLHAVAPTLRAAALDLRGYGESQLGSSQSTVEDYCDDILRVAEALGSTRLVLCGLSYGSWIAASFAMRHPDMLAGLVLSGGCTGMSEAGVAEREAFRTAREVPLDAGKTPADFAPAVVDVLAGPHAGEAVRQVLLTSMAAIPAATYRDALHCFTHPPERLDFSRLTMPALMMTGRFDRLASPMEIRGVAGRIAEATPRACVRFEVIEDAGHVCNVERPGAYNRVLGEFLSEVTR</sequence>
<evidence type="ECO:0000313" key="3">
    <source>
        <dbReference type="Proteomes" id="UP000435802"/>
    </source>
</evidence>
<evidence type="ECO:0000313" key="2">
    <source>
        <dbReference type="EMBL" id="MXN45336.1"/>
    </source>
</evidence>
<dbReference type="InterPro" id="IPR000073">
    <property type="entry name" value="AB_hydrolase_1"/>
</dbReference>
<dbReference type="PRINTS" id="PR00111">
    <property type="entry name" value="ABHYDROLASE"/>
</dbReference>
<organism evidence="2 3">
    <name type="scientific">Shinella kummerowiae</name>
    <dbReference type="NCBI Taxonomy" id="417745"/>
    <lineage>
        <taxon>Bacteria</taxon>
        <taxon>Pseudomonadati</taxon>
        <taxon>Pseudomonadota</taxon>
        <taxon>Alphaproteobacteria</taxon>
        <taxon>Hyphomicrobiales</taxon>
        <taxon>Rhizobiaceae</taxon>
        <taxon>Shinella</taxon>
    </lineage>
</organism>
<dbReference type="RefSeq" id="WP_160858534.1">
    <property type="nucleotide sequence ID" value="NZ_WUMK01000003.1"/>
</dbReference>
<dbReference type="PANTHER" id="PTHR43798">
    <property type="entry name" value="MONOACYLGLYCEROL LIPASE"/>
    <property type="match status" value="1"/>
</dbReference>
<dbReference type="EMBL" id="WUMK01000003">
    <property type="protein sequence ID" value="MXN45336.1"/>
    <property type="molecule type" value="Genomic_DNA"/>
</dbReference>
<protein>
    <submittedName>
        <fullName evidence="2">Alpha/beta fold hydrolase</fullName>
    </submittedName>
</protein>
<dbReference type="Pfam" id="PF00561">
    <property type="entry name" value="Abhydrolase_1"/>
    <property type="match status" value="1"/>
</dbReference>
<keyword evidence="3" id="KW-1185">Reference proteome</keyword>
<dbReference type="SUPFAM" id="SSF53474">
    <property type="entry name" value="alpha/beta-Hydrolases"/>
    <property type="match status" value="1"/>
</dbReference>
<comment type="caution">
    <text evidence="2">The sequence shown here is derived from an EMBL/GenBank/DDBJ whole genome shotgun (WGS) entry which is preliminary data.</text>
</comment>
<gene>
    <name evidence="2" type="ORF">GR138_09045</name>
</gene>
<dbReference type="InterPro" id="IPR019587">
    <property type="entry name" value="Polyketide_cyclase/dehydratase"/>
</dbReference>
<dbReference type="Gene3D" id="3.30.530.20">
    <property type="match status" value="1"/>
</dbReference>
<proteinExistence type="predicted"/>
<dbReference type="InterPro" id="IPR023393">
    <property type="entry name" value="START-like_dom_sf"/>
</dbReference>
<accession>A0A6N8SDG8</accession>